<dbReference type="HAMAP" id="MF_01274">
    <property type="entry name" value="Pantothen_kinase_3"/>
    <property type="match status" value="1"/>
</dbReference>
<dbReference type="EMBL" id="JABAEW010000022">
    <property type="protein sequence ID" value="NMD87337.1"/>
    <property type="molecule type" value="Genomic_DNA"/>
</dbReference>
<comment type="catalytic activity">
    <reaction evidence="1 16">
        <text>(R)-pantothenate + ATP = (R)-4'-phosphopantothenate + ADP + H(+)</text>
        <dbReference type="Rhea" id="RHEA:16373"/>
        <dbReference type="ChEBI" id="CHEBI:10986"/>
        <dbReference type="ChEBI" id="CHEBI:15378"/>
        <dbReference type="ChEBI" id="CHEBI:29032"/>
        <dbReference type="ChEBI" id="CHEBI:30616"/>
        <dbReference type="ChEBI" id="CHEBI:456216"/>
        <dbReference type="EC" id="2.7.1.33"/>
    </reaction>
</comment>
<dbReference type="InterPro" id="IPR043129">
    <property type="entry name" value="ATPase_NBD"/>
</dbReference>
<dbReference type="AlphaFoldDB" id="A0A2U1AYS1"/>
<comment type="similarity">
    <text evidence="14 16">Belongs to the type III pantothenate kinase family.</text>
</comment>
<keyword evidence="19" id="KW-1185">Reference proteome</keyword>
<dbReference type="InterPro" id="IPR004619">
    <property type="entry name" value="Type_III_PanK"/>
</dbReference>
<evidence type="ECO:0000256" key="12">
    <source>
        <dbReference type="ARBA" id="ARBA00022958"/>
    </source>
</evidence>
<keyword evidence="12 16" id="KW-0630">Potassium</keyword>
<proteinExistence type="inferred from homology"/>
<gene>
    <name evidence="16" type="primary">coaX</name>
    <name evidence="18" type="ORF">C8D82_11341</name>
    <name evidence="17" type="ORF">HF882_12155</name>
</gene>
<keyword evidence="13 16" id="KW-0173">Coenzyme A biosynthesis</keyword>
<feature type="binding site" evidence="16">
    <location>
        <position position="107"/>
    </location>
    <ligand>
        <name>K(+)</name>
        <dbReference type="ChEBI" id="CHEBI:29103"/>
    </ligand>
</feature>
<feature type="active site" description="Proton acceptor" evidence="16">
    <location>
        <position position="87"/>
    </location>
</feature>
<evidence type="ECO:0000256" key="15">
    <source>
        <dbReference type="ARBA" id="ARBA00040883"/>
    </source>
</evidence>
<evidence type="ECO:0000313" key="19">
    <source>
        <dbReference type="Proteomes" id="UP000245959"/>
    </source>
</evidence>
<feature type="binding site" evidence="16">
    <location>
        <position position="163"/>
    </location>
    <ligand>
        <name>substrate</name>
    </ligand>
</feature>
<feature type="binding site" evidence="16">
    <location>
        <position position="110"/>
    </location>
    <ligand>
        <name>ATP</name>
        <dbReference type="ChEBI" id="CHEBI:30616"/>
    </ligand>
</feature>
<dbReference type="Proteomes" id="UP000245959">
    <property type="component" value="Unassembled WGS sequence"/>
</dbReference>
<sequence length="236" mass="25519">MLTLLNIGNTHAQPAIWHDGYLELLPRIPTSELTWERLPQEYPVAAASVVPKASARLAGHGIYFLSAYDCGGLIDFSRVDPTTLGADRVANAIAAAEFYPLPALVVDCGTAITIEIVDERRRFLGGAIAPGRRLMRRALFEGTAQLPEIPFSQELPEEPGRNTVEAIRFGVDRGAVGLVRELVAASLRSCGIVSCLAAGGDAGFFAAALPELKAVESDFTLHGIRLAWERRRDRQA</sequence>
<feature type="binding site" evidence="16">
    <location>
        <begin position="85"/>
        <end position="88"/>
    </location>
    <ligand>
        <name>substrate</name>
    </ligand>
</feature>
<name>A0A2U1AYS1_9BACT</name>
<reference evidence="17 20" key="2">
    <citation type="submission" date="2020-04" db="EMBL/GenBank/DDBJ databases">
        <authorList>
            <person name="Hitch T.C.A."/>
            <person name="Wylensek D."/>
            <person name="Clavel T."/>
        </authorList>
    </citation>
    <scope>NUCLEOTIDE SEQUENCE [LARGE SCALE GENOMIC DNA]</scope>
    <source>
        <strain evidence="17 20">COR2-253-APC-1A</strain>
    </source>
</reference>
<dbReference type="NCBIfam" id="TIGR00671">
    <property type="entry name" value="baf"/>
    <property type="match status" value="1"/>
</dbReference>
<dbReference type="GO" id="GO:0004594">
    <property type="term" value="F:pantothenate kinase activity"/>
    <property type="evidence" value="ECO:0007669"/>
    <property type="project" value="UniProtKB-UniRule"/>
</dbReference>
<dbReference type="GO" id="GO:0005524">
    <property type="term" value="F:ATP binding"/>
    <property type="evidence" value="ECO:0007669"/>
    <property type="project" value="UniProtKB-UniRule"/>
</dbReference>
<evidence type="ECO:0000256" key="10">
    <source>
        <dbReference type="ARBA" id="ARBA00022777"/>
    </source>
</evidence>
<evidence type="ECO:0000256" key="4">
    <source>
        <dbReference type="ARBA" id="ARBA00005225"/>
    </source>
</evidence>
<comment type="caution">
    <text evidence="16">Lacks conserved residue(s) required for the propagation of feature annotation.</text>
</comment>
<evidence type="ECO:0000256" key="14">
    <source>
        <dbReference type="ARBA" id="ARBA00038036"/>
    </source>
</evidence>
<evidence type="ECO:0000313" key="18">
    <source>
        <dbReference type="EMBL" id="PVY41568.1"/>
    </source>
</evidence>
<dbReference type="GO" id="GO:0046872">
    <property type="term" value="F:metal ion binding"/>
    <property type="evidence" value="ECO:0007669"/>
    <property type="project" value="UniProtKB-KW"/>
</dbReference>
<evidence type="ECO:0000256" key="2">
    <source>
        <dbReference type="ARBA" id="ARBA00001958"/>
    </source>
</evidence>
<keyword evidence="8 16" id="KW-0808">Transferase</keyword>
<dbReference type="PANTHER" id="PTHR34265:SF1">
    <property type="entry name" value="TYPE III PANTOTHENATE KINASE"/>
    <property type="match status" value="1"/>
</dbReference>
<dbReference type="CDD" id="cd24015">
    <property type="entry name" value="ASKHA_NBD_PanK-III"/>
    <property type="match status" value="1"/>
</dbReference>
<evidence type="ECO:0000313" key="20">
    <source>
        <dbReference type="Proteomes" id="UP000576225"/>
    </source>
</evidence>
<evidence type="ECO:0000256" key="8">
    <source>
        <dbReference type="ARBA" id="ARBA00022679"/>
    </source>
</evidence>
<dbReference type="GO" id="GO:0005737">
    <property type="term" value="C:cytoplasm"/>
    <property type="evidence" value="ECO:0007669"/>
    <property type="project" value="UniProtKB-SubCell"/>
</dbReference>
<comment type="cofactor">
    <cofactor evidence="16">
        <name>NH4(+)</name>
        <dbReference type="ChEBI" id="CHEBI:28938"/>
    </cofactor>
    <cofactor evidence="16">
        <name>K(+)</name>
        <dbReference type="ChEBI" id="CHEBI:29103"/>
    </cofactor>
    <text evidence="16">A monovalent cation. Ammonium or potassium.</text>
</comment>
<evidence type="ECO:0000256" key="3">
    <source>
        <dbReference type="ARBA" id="ARBA00004496"/>
    </source>
</evidence>
<organism evidence="18 19">
    <name type="scientific">Victivallis vadensis</name>
    <dbReference type="NCBI Taxonomy" id="172901"/>
    <lineage>
        <taxon>Bacteria</taxon>
        <taxon>Pseudomonadati</taxon>
        <taxon>Lentisphaerota</taxon>
        <taxon>Lentisphaeria</taxon>
        <taxon>Victivallales</taxon>
        <taxon>Victivallaceae</taxon>
        <taxon>Victivallis</taxon>
    </lineage>
</organism>
<dbReference type="OrthoDB" id="9804707at2"/>
<evidence type="ECO:0000256" key="7">
    <source>
        <dbReference type="ARBA" id="ARBA00022490"/>
    </source>
</evidence>
<dbReference type="Proteomes" id="UP000576225">
    <property type="component" value="Unassembled WGS sequence"/>
</dbReference>
<comment type="subcellular location">
    <subcellularLocation>
        <location evidence="3 16">Cytoplasm</location>
    </subcellularLocation>
</comment>
<dbReference type="PANTHER" id="PTHR34265">
    <property type="entry name" value="TYPE III PANTOTHENATE KINASE"/>
    <property type="match status" value="1"/>
</dbReference>
<keyword evidence="9 16" id="KW-0547">Nucleotide-binding</keyword>
<comment type="function">
    <text evidence="16">Catalyzes the phosphorylation of pantothenate (Pan), the first step in CoA biosynthesis.</text>
</comment>
<evidence type="ECO:0000256" key="9">
    <source>
        <dbReference type="ARBA" id="ARBA00022741"/>
    </source>
</evidence>
<dbReference type="RefSeq" id="WP_116883990.1">
    <property type="nucleotide sequence ID" value="NZ_CABMMC010000088.1"/>
</dbReference>
<dbReference type="SUPFAM" id="SSF53067">
    <property type="entry name" value="Actin-like ATPase domain"/>
    <property type="match status" value="2"/>
</dbReference>
<evidence type="ECO:0000256" key="13">
    <source>
        <dbReference type="ARBA" id="ARBA00022993"/>
    </source>
</evidence>
<evidence type="ECO:0000256" key="1">
    <source>
        <dbReference type="ARBA" id="ARBA00001206"/>
    </source>
</evidence>
<evidence type="ECO:0000256" key="11">
    <source>
        <dbReference type="ARBA" id="ARBA00022840"/>
    </source>
</evidence>
<comment type="pathway">
    <text evidence="4 16">Cofactor biosynthesis; coenzyme A biosynthesis; CoA from (R)-pantothenate: step 1/5.</text>
</comment>
<dbReference type="EMBL" id="QEKH01000013">
    <property type="protein sequence ID" value="PVY41568.1"/>
    <property type="molecule type" value="Genomic_DNA"/>
</dbReference>
<dbReference type="Gene3D" id="3.30.420.40">
    <property type="match status" value="1"/>
</dbReference>
<evidence type="ECO:0000313" key="17">
    <source>
        <dbReference type="EMBL" id="NMD87337.1"/>
    </source>
</evidence>
<reference evidence="18 19" key="1">
    <citation type="submission" date="2018-04" db="EMBL/GenBank/DDBJ databases">
        <title>Genomic Encyclopedia of Type Strains, Phase IV (KMG-IV): sequencing the most valuable type-strain genomes for metagenomic binning, comparative biology and taxonomic classification.</title>
        <authorList>
            <person name="Goeker M."/>
        </authorList>
    </citation>
    <scope>NUCLEOTIDE SEQUENCE [LARGE SCALE GENOMIC DNA]</scope>
    <source>
        <strain evidence="18 19">DSM 14823</strain>
    </source>
</reference>
<comment type="cofactor">
    <cofactor evidence="2">
        <name>K(+)</name>
        <dbReference type="ChEBI" id="CHEBI:29103"/>
    </cofactor>
</comment>
<evidence type="ECO:0000256" key="5">
    <source>
        <dbReference type="ARBA" id="ARBA00011738"/>
    </source>
</evidence>
<keyword evidence="11 16" id="KW-0067">ATP-binding</keyword>
<comment type="subunit">
    <text evidence="5 16">Homodimer.</text>
</comment>
<protein>
    <recommendedName>
        <fullName evidence="15 16">Type III pantothenate kinase</fullName>
        <ecNumber evidence="6 16">2.7.1.33</ecNumber>
    </recommendedName>
    <alternativeName>
        <fullName evidence="16">PanK-III</fullName>
    </alternativeName>
    <alternativeName>
        <fullName evidence="16">Pantothenic acid kinase</fullName>
    </alternativeName>
</protein>
<dbReference type="Pfam" id="PF03309">
    <property type="entry name" value="Pan_kinase"/>
    <property type="match status" value="1"/>
</dbReference>
<dbReference type="EC" id="2.7.1.33" evidence="6 16"/>
<feature type="binding site" evidence="16">
    <location>
        <begin position="6"/>
        <end position="13"/>
    </location>
    <ligand>
        <name>ATP</name>
        <dbReference type="ChEBI" id="CHEBI:30616"/>
    </ligand>
</feature>
<comment type="caution">
    <text evidence="18">The sequence shown here is derived from an EMBL/GenBank/DDBJ whole genome shotgun (WGS) entry which is preliminary data.</text>
</comment>
<evidence type="ECO:0000256" key="6">
    <source>
        <dbReference type="ARBA" id="ARBA00012102"/>
    </source>
</evidence>
<keyword evidence="10 16" id="KW-0418">Kinase</keyword>
<dbReference type="UniPathway" id="UPA00241">
    <property type="reaction ID" value="UER00352"/>
</dbReference>
<accession>A0A2U1AYS1</accession>
<keyword evidence="16" id="KW-0479">Metal-binding</keyword>
<dbReference type="GeneID" id="78295297"/>
<evidence type="ECO:0000256" key="16">
    <source>
        <dbReference type="HAMAP-Rule" id="MF_01274"/>
    </source>
</evidence>
<dbReference type="GO" id="GO:0015937">
    <property type="term" value="P:coenzyme A biosynthetic process"/>
    <property type="evidence" value="ECO:0007669"/>
    <property type="project" value="UniProtKB-UniRule"/>
</dbReference>
<keyword evidence="7 16" id="KW-0963">Cytoplasm</keyword>